<dbReference type="STRING" id="585529.HMPREF0291_11787"/>
<dbReference type="InterPro" id="IPR045773">
    <property type="entry name" value="DUF6226"/>
</dbReference>
<gene>
    <name evidence="1" type="ORF">HMPREF0291_11787</name>
</gene>
<dbReference type="Proteomes" id="UP000004208">
    <property type="component" value="Unassembled WGS sequence"/>
</dbReference>
<name>D7WD99_9CORY</name>
<dbReference type="RefSeq" id="WP_005290449.1">
    <property type="nucleotide sequence ID" value="NZ_CM000961.1"/>
</dbReference>
<proteinExistence type="predicted"/>
<evidence type="ECO:0000313" key="1">
    <source>
        <dbReference type="EMBL" id="EFK54130.1"/>
    </source>
</evidence>
<protein>
    <submittedName>
        <fullName evidence="1">Uncharacterized protein</fullName>
    </submittedName>
</protein>
<dbReference type="eggNOG" id="ENOG5032W0S">
    <property type="taxonomic scope" value="Bacteria"/>
</dbReference>
<comment type="caution">
    <text evidence="1">The sequence shown here is derived from an EMBL/GenBank/DDBJ whole genome shotgun (WGS) entry which is preliminary data.</text>
</comment>
<reference evidence="1" key="1">
    <citation type="submission" date="2010-06" db="EMBL/GenBank/DDBJ databases">
        <authorList>
            <person name="Muzny D."/>
            <person name="Qin X."/>
            <person name="Buhay C."/>
            <person name="Dugan-Rocha S."/>
            <person name="Ding Y."/>
            <person name="Chen G."/>
            <person name="Hawes A."/>
            <person name="Holder M."/>
            <person name="Jhangiani S."/>
            <person name="Johnson A."/>
            <person name="Khan Z."/>
            <person name="Li Z."/>
            <person name="Liu W."/>
            <person name="Liu X."/>
            <person name="Perez L."/>
            <person name="Shen H."/>
            <person name="Wang Q."/>
            <person name="Watt J."/>
            <person name="Xi L."/>
            <person name="Xin Y."/>
            <person name="Zhou J."/>
            <person name="Deng J."/>
            <person name="Jiang H."/>
            <person name="Liu Y."/>
            <person name="Qu J."/>
            <person name="Song X.-Z."/>
            <person name="Zhang L."/>
            <person name="Villasana D."/>
            <person name="Johnson A."/>
            <person name="Liu J."/>
            <person name="Liyanage D."/>
            <person name="Lorensuhewa L."/>
            <person name="Robinson T."/>
            <person name="Song A."/>
            <person name="Song B.-B."/>
            <person name="Dinh H."/>
            <person name="Thornton R."/>
            <person name="Coyle M."/>
            <person name="Francisco L."/>
            <person name="Jackson L."/>
            <person name="Javaid M."/>
            <person name="Korchina V."/>
            <person name="Kovar C."/>
            <person name="Mata R."/>
            <person name="Mathew T."/>
            <person name="Ngo R."/>
            <person name="Nguyen L."/>
            <person name="Nguyen N."/>
            <person name="Okwuonu G."/>
            <person name="Ongeri F."/>
            <person name="Pham C."/>
            <person name="Simmons D."/>
            <person name="Wilczek-Boney K."/>
            <person name="Hale W."/>
            <person name="Jakkamsetti A."/>
            <person name="Pham P."/>
            <person name="Ruth R."/>
            <person name="San Lucas F."/>
            <person name="Warren J."/>
            <person name="Zhang J."/>
            <person name="Zhao Z."/>
            <person name="Zhou C."/>
            <person name="Zhu D."/>
            <person name="Lee S."/>
            <person name="Bess C."/>
            <person name="Blankenburg K."/>
            <person name="Forbes L."/>
            <person name="Fu Q."/>
            <person name="Gubbala S."/>
            <person name="Hirani K."/>
            <person name="Jayaseelan J.C."/>
            <person name="Lara F."/>
            <person name="Munidasa M."/>
            <person name="Palculict T."/>
            <person name="Patil S."/>
            <person name="Pu L.-L."/>
            <person name="Saada N."/>
            <person name="Tang L."/>
            <person name="Weissenberger G."/>
            <person name="Zhu Y."/>
            <person name="Hemphill L."/>
            <person name="Shang Y."/>
            <person name="Youmans B."/>
            <person name="Ayvaz T."/>
            <person name="Ross M."/>
            <person name="Santibanez J."/>
            <person name="Aqrawi P."/>
            <person name="Gross S."/>
            <person name="Joshi V."/>
            <person name="Fowler G."/>
            <person name="Nazareth L."/>
            <person name="Reid J."/>
            <person name="Worley K."/>
            <person name="Petrosino J."/>
            <person name="Highlander S."/>
            <person name="Gibbs R."/>
        </authorList>
    </citation>
    <scope>NUCLEOTIDE SEQUENCE [LARGE SCALE GENOMIC DNA]</scope>
    <source>
        <strain evidence="1">ATCC 33030</strain>
    </source>
</reference>
<dbReference type="AlphaFoldDB" id="D7WD99"/>
<dbReference type="OrthoDB" id="3290597at2"/>
<dbReference type="HOGENOM" id="CLU_111536_0_0_11"/>
<keyword evidence="2" id="KW-1185">Reference proteome</keyword>
<sequence length="209" mass="23719">MERYQRPYIGPVEIRDESGRVIPYGRRWEGSPPDESYELLTHPERFAPLHPVADALVDYLIAQYNVAVDHYPLLDSLHQQPAPTVVRAVRLTPLAPQTAPLTFVYSGLPGIHLHAGAVSCWPFPSCGCDACDEVWDEAADQLEEIVRDVVSGRFAERLRHQGSSWWMESTNVFSDGDSWASTQVNRETLADVQRRMAGVPEKWRPWPRL</sequence>
<accession>D7WD99</accession>
<organism evidence="1 2">
    <name type="scientific">Corynebacterium genitalium ATCC 33030</name>
    <dbReference type="NCBI Taxonomy" id="585529"/>
    <lineage>
        <taxon>Bacteria</taxon>
        <taxon>Bacillati</taxon>
        <taxon>Actinomycetota</taxon>
        <taxon>Actinomycetes</taxon>
        <taxon>Mycobacteriales</taxon>
        <taxon>Corynebacteriaceae</taxon>
        <taxon>Corynebacterium</taxon>
    </lineage>
</organism>
<dbReference type="Pfam" id="PF19736">
    <property type="entry name" value="DUF6226"/>
    <property type="match status" value="1"/>
</dbReference>
<evidence type="ECO:0000313" key="2">
    <source>
        <dbReference type="Proteomes" id="UP000004208"/>
    </source>
</evidence>
<dbReference type="EMBL" id="ACLJ02000003">
    <property type="protein sequence ID" value="EFK54130.1"/>
    <property type="molecule type" value="Genomic_DNA"/>
</dbReference>